<evidence type="ECO:0000313" key="3">
    <source>
        <dbReference type="Proteomes" id="UP000748025"/>
    </source>
</evidence>
<evidence type="ECO:0000313" key="2">
    <source>
        <dbReference type="EMBL" id="KAG6010424.1"/>
    </source>
</evidence>
<feature type="region of interest" description="Disordered" evidence="1">
    <location>
        <begin position="91"/>
        <end position="113"/>
    </location>
</feature>
<keyword evidence="3" id="KW-1185">Reference proteome</keyword>
<comment type="caution">
    <text evidence="2">The sequence shown here is derived from an EMBL/GenBank/DDBJ whole genome shotgun (WGS) entry which is preliminary data.</text>
</comment>
<sequence>MWSLGGICDVGYPGRFDEANWVRAEAIGRKLRTVNIIWHSTAQSRESTVCTVRHYRVSFVLQIVDSELPIAQEHHRRFVLRRALRHQIGDRQHVGSLPLQQQGLRTTTSNSPP</sequence>
<name>A0A9P7NAN1_9HYPO</name>
<dbReference type="EMBL" id="SRPW01000954">
    <property type="protein sequence ID" value="KAG6010424.1"/>
    <property type="molecule type" value="Genomic_DNA"/>
</dbReference>
<reference evidence="2" key="1">
    <citation type="journal article" date="2020" name="bioRxiv">
        <title>Whole genome comparisons of ergot fungi reveals the divergence and evolution of species within the genus Claviceps are the result of varying mechanisms driving genome evolution and host range expansion.</title>
        <authorList>
            <person name="Wyka S.A."/>
            <person name="Mondo S.J."/>
            <person name="Liu M."/>
            <person name="Dettman J."/>
            <person name="Nalam V."/>
            <person name="Broders K.D."/>
        </authorList>
    </citation>
    <scope>NUCLEOTIDE SEQUENCE</scope>
    <source>
        <strain evidence="2">CCC 602</strain>
    </source>
</reference>
<dbReference type="AlphaFoldDB" id="A0A9P7NAN1"/>
<proteinExistence type="predicted"/>
<gene>
    <name evidence="2" type="ORF">E4U43_008573</name>
</gene>
<feature type="compositionally biased region" description="Polar residues" evidence="1">
    <location>
        <begin position="98"/>
        <end position="113"/>
    </location>
</feature>
<organism evidence="2 3">
    <name type="scientific">Claviceps pusilla</name>
    <dbReference type="NCBI Taxonomy" id="123648"/>
    <lineage>
        <taxon>Eukaryota</taxon>
        <taxon>Fungi</taxon>
        <taxon>Dikarya</taxon>
        <taxon>Ascomycota</taxon>
        <taxon>Pezizomycotina</taxon>
        <taxon>Sordariomycetes</taxon>
        <taxon>Hypocreomycetidae</taxon>
        <taxon>Hypocreales</taxon>
        <taxon>Clavicipitaceae</taxon>
        <taxon>Claviceps</taxon>
    </lineage>
</organism>
<dbReference type="Proteomes" id="UP000748025">
    <property type="component" value="Unassembled WGS sequence"/>
</dbReference>
<accession>A0A9P7NAN1</accession>
<evidence type="ECO:0000256" key="1">
    <source>
        <dbReference type="SAM" id="MobiDB-lite"/>
    </source>
</evidence>
<protein>
    <submittedName>
        <fullName evidence="2">Uncharacterized protein</fullName>
    </submittedName>
</protein>